<keyword evidence="4" id="KW-0496">Mitochondrion</keyword>
<keyword evidence="10" id="KW-1185">Reference proteome</keyword>
<dbReference type="OrthoDB" id="270763at2759"/>
<comment type="similarity">
    <text evidence="2">Belongs to the universal ribosomal protein uL29 family.</text>
</comment>
<comment type="caution">
    <text evidence="9">The sequence shown here is derived from an EMBL/GenBank/DDBJ whole genome shotgun (WGS) entry which is preliminary data.</text>
</comment>
<feature type="region of interest" description="Disordered" evidence="8">
    <location>
        <begin position="81"/>
        <end position="103"/>
    </location>
</feature>
<dbReference type="GO" id="GO:0005762">
    <property type="term" value="C:mitochondrial large ribosomal subunit"/>
    <property type="evidence" value="ECO:0007669"/>
    <property type="project" value="TreeGrafter"/>
</dbReference>
<dbReference type="GO" id="GO:0032543">
    <property type="term" value="P:mitochondrial translation"/>
    <property type="evidence" value="ECO:0007669"/>
    <property type="project" value="TreeGrafter"/>
</dbReference>
<evidence type="ECO:0000256" key="5">
    <source>
        <dbReference type="ARBA" id="ARBA00023274"/>
    </source>
</evidence>
<dbReference type="Gene3D" id="6.10.330.20">
    <property type="match status" value="1"/>
</dbReference>
<evidence type="ECO:0000256" key="4">
    <source>
        <dbReference type="ARBA" id="ARBA00023128"/>
    </source>
</evidence>
<feature type="compositionally biased region" description="Basic and acidic residues" evidence="8">
    <location>
        <begin position="281"/>
        <end position="293"/>
    </location>
</feature>
<organism evidence="9 10">
    <name type="scientific">Massariosphaeria phaeospora</name>
    <dbReference type="NCBI Taxonomy" id="100035"/>
    <lineage>
        <taxon>Eukaryota</taxon>
        <taxon>Fungi</taxon>
        <taxon>Dikarya</taxon>
        <taxon>Ascomycota</taxon>
        <taxon>Pezizomycotina</taxon>
        <taxon>Dothideomycetes</taxon>
        <taxon>Pleosporomycetidae</taxon>
        <taxon>Pleosporales</taxon>
        <taxon>Pleosporales incertae sedis</taxon>
        <taxon>Massariosphaeria</taxon>
    </lineage>
</organism>
<dbReference type="EMBL" id="JAADJZ010000002">
    <property type="protein sequence ID" value="KAF2877518.1"/>
    <property type="molecule type" value="Genomic_DNA"/>
</dbReference>
<evidence type="ECO:0000256" key="8">
    <source>
        <dbReference type="SAM" id="MobiDB-lite"/>
    </source>
</evidence>
<reference evidence="9 10" key="1">
    <citation type="submission" date="2020-01" db="EMBL/GenBank/DDBJ databases">
        <authorList>
            <consortium name="DOE Joint Genome Institute"/>
            <person name="Haridas S."/>
            <person name="Albert R."/>
            <person name="Binder M."/>
            <person name="Bloem J."/>
            <person name="Labutti K."/>
            <person name="Salamov A."/>
            <person name="Andreopoulos B."/>
            <person name="Baker S.E."/>
            <person name="Barry K."/>
            <person name="Bills G."/>
            <person name="Bluhm B.H."/>
            <person name="Cannon C."/>
            <person name="Castanera R."/>
            <person name="Culley D.E."/>
            <person name="Daum C."/>
            <person name="Ezra D."/>
            <person name="Gonzalez J.B."/>
            <person name="Henrissat B."/>
            <person name="Kuo A."/>
            <person name="Liang C."/>
            <person name="Lipzen A."/>
            <person name="Lutzoni F."/>
            <person name="Magnuson J."/>
            <person name="Mondo S."/>
            <person name="Nolan M."/>
            <person name="Ohm R."/>
            <person name="Pangilinan J."/>
            <person name="Park H.-J.H."/>
            <person name="Ramirez L."/>
            <person name="Alfaro M."/>
            <person name="Sun H."/>
            <person name="Tritt A."/>
            <person name="Yoshinaga Y."/>
            <person name="Zwiers L.-H.L."/>
            <person name="Turgeon B.G."/>
            <person name="Goodwin S.B."/>
            <person name="Spatafora J.W."/>
            <person name="Crous P.W."/>
            <person name="Grigoriev I.V."/>
        </authorList>
    </citation>
    <scope>NUCLEOTIDE SEQUENCE [LARGE SCALE GENOMIC DNA]</scope>
    <source>
        <strain evidence="9 10">CBS 611.86</strain>
    </source>
</reference>
<evidence type="ECO:0000256" key="1">
    <source>
        <dbReference type="ARBA" id="ARBA00004173"/>
    </source>
</evidence>
<evidence type="ECO:0000256" key="7">
    <source>
        <dbReference type="ARBA" id="ARBA00035399"/>
    </source>
</evidence>
<feature type="compositionally biased region" description="Acidic residues" evidence="8">
    <location>
        <begin position="267"/>
        <end position="280"/>
    </location>
</feature>
<evidence type="ECO:0000313" key="9">
    <source>
        <dbReference type="EMBL" id="KAF2877518.1"/>
    </source>
</evidence>
<sequence>MRLFRHACRVQLSKHSPLPAASPPPPPPPHRLALAMAALSASRLVRPNLAMTPADAVFSFLTPAVYIPRNAPAARFSTSPALWQKQKKRRADNNRNRGVSAMRNTGLRPRQTLSVKPKDFNAADLPKPVEREEKVEGDPEHGLWDFFKSRKLLSTPQEEYSHGRAWTTSELRGRSWEDLHSLWWVCVKERNRLATEKIERARLKAGYGDVENEDRDKTVQETMKAILDTLSERHKAYLAAYELAKNDPDIDLERTGGAQYVERVYDDYDDAPDDESSDEQVDVRHEPLKKTVE</sequence>
<dbReference type="PANTHER" id="PTHR21183">
    <property type="entry name" value="RIBOSOMAL PROTEIN L47, MITOCHONDRIAL-RELATED"/>
    <property type="match status" value="1"/>
</dbReference>
<dbReference type="InterPro" id="IPR038340">
    <property type="entry name" value="MRP-L47_sf"/>
</dbReference>
<dbReference type="InterPro" id="IPR010729">
    <property type="entry name" value="Ribosomal_uL29_mit"/>
</dbReference>
<accession>A0A7C8MFZ3</accession>
<evidence type="ECO:0000256" key="2">
    <source>
        <dbReference type="ARBA" id="ARBA00009254"/>
    </source>
</evidence>
<name>A0A7C8MFZ3_9PLEO</name>
<evidence type="ECO:0000256" key="3">
    <source>
        <dbReference type="ARBA" id="ARBA00022980"/>
    </source>
</evidence>
<keyword evidence="5" id="KW-0687">Ribonucleoprotein</keyword>
<evidence type="ECO:0000313" key="10">
    <source>
        <dbReference type="Proteomes" id="UP000481861"/>
    </source>
</evidence>
<feature type="region of interest" description="Disordered" evidence="8">
    <location>
        <begin position="266"/>
        <end position="293"/>
    </location>
</feature>
<dbReference type="PANTHER" id="PTHR21183:SF18">
    <property type="entry name" value="LARGE RIBOSOMAL SUBUNIT PROTEIN UL29M"/>
    <property type="match status" value="1"/>
</dbReference>
<proteinExistence type="inferred from homology"/>
<keyword evidence="3 9" id="KW-0689">Ribosomal protein</keyword>
<dbReference type="AlphaFoldDB" id="A0A7C8MFZ3"/>
<dbReference type="Proteomes" id="UP000481861">
    <property type="component" value="Unassembled WGS sequence"/>
</dbReference>
<comment type="subcellular location">
    <subcellularLocation>
        <location evidence="1">Mitochondrion</location>
    </subcellularLocation>
</comment>
<dbReference type="GO" id="GO:0003735">
    <property type="term" value="F:structural constituent of ribosome"/>
    <property type="evidence" value="ECO:0007669"/>
    <property type="project" value="InterPro"/>
</dbReference>
<dbReference type="Pfam" id="PF06984">
    <property type="entry name" value="MRP-L47"/>
    <property type="match status" value="1"/>
</dbReference>
<protein>
    <recommendedName>
        <fullName evidence="6">Large ribosomal subunit protein uL29m</fullName>
    </recommendedName>
    <alternativeName>
        <fullName evidence="7">54S ribosomal protein L4, mitochondrial</fullName>
    </alternativeName>
</protein>
<gene>
    <name evidence="9" type="ORF">BDV95DRAFT_559452</name>
</gene>
<evidence type="ECO:0000256" key="6">
    <source>
        <dbReference type="ARBA" id="ARBA00035289"/>
    </source>
</evidence>